<dbReference type="AlphaFoldDB" id="A0A3M6UPA3"/>
<feature type="domain" description="Death" evidence="1">
    <location>
        <begin position="115"/>
        <end position="177"/>
    </location>
</feature>
<dbReference type="GO" id="GO:0007165">
    <property type="term" value="P:signal transduction"/>
    <property type="evidence" value="ECO:0007669"/>
    <property type="project" value="InterPro"/>
</dbReference>
<name>A0A3M6UPA3_POCDA</name>
<keyword evidence="3" id="KW-1185">Reference proteome</keyword>
<organism evidence="2 3">
    <name type="scientific">Pocillopora damicornis</name>
    <name type="common">Cauliflower coral</name>
    <name type="synonym">Millepora damicornis</name>
    <dbReference type="NCBI Taxonomy" id="46731"/>
    <lineage>
        <taxon>Eukaryota</taxon>
        <taxon>Metazoa</taxon>
        <taxon>Cnidaria</taxon>
        <taxon>Anthozoa</taxon>
        <taxon>Hexacorallia</taxon>
        <taxon>Scleractinia</taxon>
        <taxon>Astrocoeniina</taxon>
        <taxon>Pocilloporidae</taxon>
        <taxon>Pocillopora</taxon>
    </lineage>
</organism>
<reference evidence="2 3" key="1">
    <citation type="journal article" date="2018" name="Sci. Rep.">
        <title>Comparative analysis of the Pocillopora damicornis genome highlights role of immune system in coral evolution.</title>
        <authorList>
            <person name="Cunning R."/>
            <person name="Bay R.A."/>
            <person name="Gillette P."/>
            <person name="Baker A.C."/>
            <person name="Traylor-Knowles N."/>
        </authorList>
    </citation>
    <scope>NUCLEOTIDE SEQUENCE [LARGE SCALE GENOMIC DNA]</scope>
    <source>
        <strain evidence="2">RSMAS</strain>
        <tissue evidence="2">Whole animal</tissue>
    </source>
</reference>
<gene>
    <name evidence="2" type="ORF">pdam_00024154</name>
</gene>
<dbReference type="SUPFAM" id="SSF47986">
    <property type="entry name" value="DEATH domain"/>
    <property type="match status" value="1"/>
</dbReference>
<dbReference type="InterPro" id="IPR000488">
    <property type="entry name" value="Death_dom"/>
</dbReference>
<evidence type="ECO:0000313" key="2">
    <source>
        <dbReference type="EMBL" id="RMX55429.1"/>
    </source>
</evidence>
<comment type="caution">
    <text evidence="2">The sequence shown here is derived from an EMBL/GenBank/DDBJ whole genome shotgun (WGS) entry which is preliminary data.</text>
</comment>
<proteinExistence type="predicted"/>
<dbReference type="InterPro" id="IPR011029">
    <property type="entry name" value="DEATH-like_dom_sf"/>
</dbReference>
<evidence type="ECO:0000313" key="3">
    <source>
        <dbReference type="Proteomes" id="UP000275408"/>
    </source>
</evidence>
<accession>A0A3M6UPA3</accession>
<dbReference type="Gene3D" id="1.10.533.10">
    <property type="entry name" value="Death Domain, Fas"/>
    <property type="match status" value="1"/>
</dbReference>
<evidence type="ECO:0000259" key="1">
    <source>
        <dbReference type="PROSITE" id="PS50017"/>
    </source>
</evidence>
<sequence length="177" mass="19698">MDGKKRKDFALPDSIKTSIQSIPLNSGSDVKDIVIQFQEALQLKATSMAIPEPETKSMIRDLALRAKSEKRDDLVRHLRDITPAGTTGPLLNEDMSVGCMPYKQYEELTFSLSGGDEWKLLAERLGLSQIQIRFLDKRVTNPSDVVLSAVGKHRHLSVGEIYDTLVDCELPAIADLM</sequence>
<dbReference type="OrthoDB" id="5982357at2759"/>
<protein>
    <recommendedName>
        <fullName evidence="1">Death domain-containing protein</fullName>
    </recommendedName>
</protein>
<dbReference type="EMBL" id="RCHS01001051">
    <property type="protein sequence ID" value="RMX55429.1"/>
    <property type="molecule type" value="Genomic_DNA"/>
</dbReference>
<dbReference type="PROSITE" id="PS50017">
    <property type="entry name" value="DEATH_DOMAIN"/>
    <property type="match status" value="1"/>
</dbReference>
<dbReference type="CDD" id="cd01670">
    <property type="entry name" value="Death"/>
    <property type="match status" value="1"/>
</dbReference>
<dbReference type="Proteomes" id="UP000275408">
    <property type="component" value="Unassembled WGS sequence"/>
</dbReference>